<feature type="region of interest" description="Disordered" evidence="1">
    <location>
        <begin position="80"/>
        <end position="106"/>
    </location>
</feature>
<feature type="compositionally biased region" description="Basic and acidic residues" evidence="1">
    <location>
        <begin position="369"/>
        <end position="388"/>
    </location>
</feature>
<dbReference type="EMBL" id="QXJM01000027">
    <property type="protein sequence ID" value="RIE04251.1"/>
    <property type="molecule type" value="Genomic_DNA"/>
</dbReference>
<dbReference type="RefSeq" id="WP_119148294.1">
    <property type="nucleotide sequence ID" value="NZ_JBHSOV010000042.1"/>
</dbReference>
<organism evidence="4 5">
    <name type="scientific">Cohnella faecalis</name>
    <dbReference type="NCBI Taxonomy" id="2315694"/>
    <lineage>
        <taxon>Bacteria</taxon>
        <taxon>Bacillati</taxon>
        <taxon>Bacillota</taxon>
        <taxon>Bacilli</taxon>
        <taxon>Bacillales</taxon>
        <taxon>Paenibacillaceae</taxon>
        <taxon>Cohnella</taxon>
    </lineage>
</organism>
<name>A0A398CYE0_9BACL</name>
<dbReference type="PROSITE" id="PS51257">
    <property type="entry name" value="PROKAR_LIPOPROTEIN"/>
    <property type="match status" value="1"/>
</dbReference>
<evidence type="ECO:0000313" key="4">
    <source>
        <dbReference type="EMBL" id="RIE04251.1"/>
    </source>
</evidence>
<evidence type="ECO:0000259" key="3">
    <source>
        <dbReference type="Pfam" id="PF14257"/>
    </source>
</evidence>
<feature type="region of interest" description="Disordered" evidence="1">
    <location>
        <begin position="34"/>
        <end position="65"/>
    </location>
</feature>
<gene>
    <name evidence="4" type="ORF">D3H35_06440</name>
</gene>
<evidence type="ECO:0000313" key="5">
    <source>
        <dbReference type="Proteomes" id="UP000266340"/>
    </source>
</evidence>
<feature type="compositionally biased region" description="Low complexity" evidence="1">
    <location>
        <begin position="49"/>
        <end position="61"/>
    </location>
</feature>
<feature type="domain" description="DUF4349" evidence="3">
    <location>
        <begin position="120"/>
        <end position="333"/>
    </location>
</feature>
<keyword evidence="2" id="KW-1133">Transmembrane helix</keyword>
<comment type="caution">
    <text evidence="4">The sequence shown here is derived from an EMBL/GenBank/DDBJ whole genome shotgun (WGS) entry which is preliminary data.</text>
</comment>
<dbReference type="OrthoDB" id="5381491at2"/>
<evidence type="ECO:0000256" key="1">
    <source>
        <dbReference type="SAM" id="MobiDB-lite"/>
    </source>
</evidence>
<protein>
    <submittedName>
        <fullName evidence="4">DUF4349 domain-containing protein</fullName>
    </submittedName>
</protein>
<sequence length="388" mass="42245">MKKKKGLVRETWSRYTVAAVVLLVFLTVLSACSGSSDNSEARAESAPMAGEAEQNAAPAAGDNFKSDSLLSKSNQVAKESQAGGSADLSAEPLTEQGTSVDSSSSLGIGQVADSQSGFGRKVIYNANLVMKVEKFQKAEEQLRDLIHQSSAYLLKFTDSRSADEVGATYVIKVPSTGFSPFLERLQKIKNVKFERQVDGSDVTEEYVDLEARLKAKTAVEARLLAFMDKATKSDDLVRFSNELGGVQQEIEQIKGRMRYLNENVAFSTVNLRLYEGPAEEAAKIVEEKDRSFGQRISDALAGSANVLGRFGEGLLIVIAAILPVVIVAAVVGVPAYLIVRKRRLTRISRSAENRSQWNQAIVNPPESQSDDRDSTSEAVRQEPEEGNR</sequence>
<keyword evidence="2" id="KW-0472">Membrane</keyword>
<keyword evidence="5" id="KW-1185">Reference proteome</keyword>
<evidence type="ECO:0000256" key="2">
    <source>
        <dbReference type="SAM" id="Phobius"/>
    </source>
</evidence>
<feature type="compositionally biased region" description="Polar residues" evidence="1">
    <location>
        <begin position="95"/>
        <end position="106"/>
    </location>
</feature>
<dbReference type="Proteomes" id="UP000266340">
    <property type="component" value="Unassembled WGS sequence"/>
</dbReference>
<keyword evidence="2" id="KW-0812">Transmembrane</keyword>
<dbReference type="Pfam" id="PF14257">
    <property type="entry name" value="DUF4349"/>
    <property type="match status" value="1"/>
</dbReference>
<dbReference type="AlphaFoldDB" id="A0A398CYE0"/>
<feature type="transmembrane region" description="Helical" evidence="2">
    <location>
        <begin position="313"/>
        <end position="339"/>
    </location>
</feature>
<reference evidence="4 5" key="1">
    <citation type="submission" date="2018-09" db="EMBL/GenBank/DDBJ databases">
        <title>Cohnella cavernae sp. nov., isolated from a karst cave.</title>
        <authorList>
            <person name="Zhu H."/>
        </authorList>
    </citation>
    <scope>NUCLEOTIDE SEQUENCE [LARGE SCALE GENOMIC DNA]</scope>
    <source>
        <strain evidence="4 5">K2E09-144</strain>
    </source>
</reference>
<proteinExistence type="predicted"/>
<accession>A0A398CYE0</accession>
<feature type="region of interest" description="Disordered" evidence="1">
    <location>
        <begin position="356"/>
        <end position="388"/>
    </location>
</feature>
<dbReference type="InterPro" id="IPR025645">
    <property type="entry name" value="DUF4349"/>
</dbReference>
<feature type="compositionally biased region" description="Polar residues" evidence="1">
    <location>
        <begin position="356"/>
        <end position="367"/>
    </location>
</feature>